<dbReference type="STRING" id="1802424.A2480_04120"/>
<dbReference type="Proteomes" id="UP000176988">
    <property type="component" value="Unassembled WGS sequence"/>
</dbReference>
<comment type="caution">
    <text evidence="2">The sequence shown here is derived from an EMBL/GenBank/DDBJ whole genome shotgun (WGS) entry which is preliminary data.</text>
</comment>
<evidence type="ECO:0000313" key="3">
    <source>
        <dbReference type="Proteomes" id="UP000176988"/>
    </source>
</evidence>
<proteinExistence type="predicted"/>
<keyword evidence="1" id="KW-0812">Transmembrane</keyword>
<name>A0A1F7WCA5_9BACT</name>
<sequence length="67" mass="7495">MSKARLLLLIPVVVLGLIIGIFTLLTSARLFFYLLDDKLTFINDTDERIVLLKNLVPCLASQLSECS</sequence>
<evidence type="ECO:0000313" key="2">
    <source>
        <dbReference type="EMBL" id="OGM00410.1"/>
    </source>
</evidence>
<dbReference type="AlphaFoldDB" id="A0A1F7WCA5"/>
<keyword evidence="1" id="KW-1133">Transmembrane helix</keyword>
<feature type="transmembrane region" description="Helical" evidence="1">
    <location>
        <begin position="6"/>
        <end position="32"/>
    </location>
</feature>
<reference evidence="2 3" key="1">
    <citation type="journal article" date="2016" name="Nat. Commun.">
        <title>Thousands of microbial genomes shed light on interconnected biogeochemical processes in an aquifer system.</title>
        <authorList>
            <person name="Anantharaman K."/>
            <person name="Brown C.T."/>
            <person name="Hug L.A."/>
            <person name="Sharon I."/>
            <person name="Castelle C.J."/>
            <person name="Probst A.J."/>
            <person name="Thomas B.C."/>
            <person name="Singh A."/>
            <person name="Wilkins M.J."/>
            <person name="Karaoz U."/>
            <person name="Brodie E.L."/>
            <person name="Williams K.H."/>
            <person name="Hubbard S.S."/>
            <person name="Banfield J.F."/>
        </authorList>
    </citation>
    <scope>NUCLEOTIDE SEQUENCE [LARGE SCALE GENOMIC DNA]</scope>
</reference>
<dbReference type="EMBL" id="MGFG01000032">
    <property type="protein sequence ID" value="OGM00410.1"/>
    <property type="molecule type" value="Genomic_DNA"/>
</dbReference>
<accession>A0A1F7WCA5</accession>
<evidence type="ECO:0000256" key="1">
    <source>
        <dbReference type="SAM" id="Phobius"/>
    </source>
</evidence>
<protein>
    <submittedName>
        <fullName evidence="2">Uncharacterized protein</fullName>
    </submittedName>
</protein>
<gene>
    <name evidence="2" type="ORF">A2480_04120</name>
</gene>
<organism evidence="2 3">
    <name type="scientific">Candidatus Uhrbacteria bacterium RIFOXYC2_FULL_47_19</name>
    <dbReference type="NCBI Taxonomy" id="1802424"/>
    <lineage>
        <taxon>Bacteria</taxon>
        <taxon>Candidatus Uhriibacteriota</taxon>
    </lineage>
</organism>
<keyword evidence="1" id="KW-0472">Membrane</keyword>